<evidence type="ECO:0000313" key="2">
    <source>
        <dbReference type="EMBL" id="VAW68954.1"/>
    </source>
</evidence>
<dbReference type="InterPro" id="IPR007498">
    <property type="entry name" value="PqiA-like"/>
</dbReference>
<keyword evidence="1" id="KW-0472">Membrane</keyword>
<name>A0A3B0YJA6_9ZZZZ</name>
<feature type="transmembrane region" description="Helical" evidence="1">
    <location>
        <begin position="96"/>
        <end position="120"/>
    </location>
</feature>
<evidence type="ECO:0000256" key="1">
    <source>
        <dbReference type="SAM" id="Phobius"/>
    </source>
</evidence>
<keyword evidence="1" id="KW-1133">Transmembrane helix</keyword>
<proteinExistence type="predicted"/>
<dbReference type="EMBL" id="UOFI01000140">
    <property type="protein sequence ID" value="VAW68954.1"/>
    <property type="molecule type" value="Genomic_DNA"/>
</dbReference>
<feature type="transmembrane region" description="Helical" evidence="1">
    <location>
        <begin position="141"/>
        <end position="161"/>
    </location>
</feature>
<organism evidence="2">
    <name type="scientific">hydrothermal vent metagenome</name>
    <dbReference type="NCBI Taxonomy" id="652676"/>
    <lineage>
        <taxon>unclassified sequences</taxon>
        <taxon>metagenomes</taxon>
        <taxon>ecological metagenomes</taxon>
    </lineage>
</organism>
<dbReference type="AlphaFoldDB" id="A0A3B0YJA6"/>
<gene>
    <name evidence="2" type="ORF">MNBD_GAMMA09-1928</name>
</gene>
<sequence length="209" mass="22917">MEQNQRLVICHACDALQTVSDLKPASAANCVCCSSLLYKRAKGGLERPLALILTSLLLFIIANVYPVLSLSVAGIESATTLTGSALRFIEQGRIDLAMIVWFSSVFIPGFSILGIFYVLLSIRYQLNWPYVRPVLAWVSRLLPWGMMDVFLLGVLVALVKLISMADIVLGTGFIAFVSLIVVYAAAISSVDMQTLWNCLDESSPRQRAL</sequence>
<feature type="transmembrane region" description="Helical" evidence="1">
    <location>
        <begin position="49"/>
        <end position="68"/>
    </location>
</feature>
<keyword evidence="1" id="KW-0812">Transmembrane</keyword>
<dbReference type="Pfam" id="PF04403">
    <property type="entry name" value="PqiA"/>
    <property type="match status" value="1"/>
</dbReference>
<reference evidence="2" key="1">
    <citation type="submission" date="2018-06" db="EMBL/GenBank/DDBJ databases">
        <authorList>
            <person name="Zhirakovskaya E."/>
        </authorList>
    </citation>
    <scope>NUCLEOTIDE SEQUENCE</scope>
</reference>
<accession>A0A3B0YJA6</accession>
<protein>
    <submittedName>
        <fullName evidence="2">Paraquat-inducible protein A</fullName>
    </submittedName>
</protein>
<feature type="transmembrane region" description="Helical" evidence="1">
    <location>
        <begin position="167"/>
        <end position="186"/>
    </location>
</feature>